<evidence type="ECO:0000313" key="2">
    <source>
        <dbReference type="Proteomes" id="UP000318590"/>
    </source>
</evidence>
<organism evidence="1 2">
    <name type="scientific">Palleronia caenipelagi</name>
    <dbReference type="NCBI Taxonomy" id="2489174"/>
    <lineage>
        <taxon>Bacteria</taxon>
        <taxon>Pseudomonadati</taxon>
        <taxon>Pseudomonadota</taxon>
        <taxon>Alphaproteobacteria</taxon>
        <taxon>Rhodobacterales</taxon>
        <taxon>Roseobacteraceae</taxon>
        <taxon>Palleronia</taxon>
    </lineage>
</organism>
<protein>
    <recommendedName>
        <fullName evidence="3">PAS domain-containing protein</fullName>
    </recommendedName>
</protein>
<comment type="caution">
    <text evidence="1">The sequence shown here is derived from an EMBL/GenBank/DDBJ whole genome shotgun (WGS) entry which is preliminary data.</text>
</comment>
<proteinExistence type="predicted"/>
<sequence length="236" mass="26241">MTEFARLSAKFRICDAQLRAQILDGGALRSQAALVRLTASLMVRLESFVPQSIDELEDILDFFAMQRLEFPEPNCERMLKPWQALAATDLEKLDVAAEPAIRSRKRSAPMPEGLSGSDLTDYVLSSVDRLAVFDLRSRYLAVSEPEAAALGVRPNRICGRSLRDVMEHQATDSLMSHSVAALIAKEGQRWAQFNEMSEVTTFHVSDTSGCYYADLVRYTSPEIGESQSDLTSVSQD</sequence>
<keyword evidence="2" id="KW-1185">Reference proteome</keyword>
<evidence type="ECO:0000313" key="1">
    <source>
        <dbReference type="EMBL" id="TRD15075.1"/>
    </source>
</evidence>
<dbReference type="AlphaFoldDB" id="A0A547PLQ4"/>
<accession>A0A547PLQ4</accession>
<dbReference type="Proteomes" id="UP000318590">
    <property type="component" value="Unassembled WGS sequence"/>
</dbReference>
<reference evidence="1 2" key="1">
    <citation type="submission" date="2019-06" db="EMBL/GenBank/DDBJ databases">
        <title>Paenimaribius caenipelagi gen. nov., sp. nov., isolated from a tidal flat.</title>
        <authorList>
            <person name="Yoon J.-H."/>
        </authorList>
    </citation>
    <scope>NUCLEOTIDE SEQUENCE [LARGE SCALE GENOMIC DNA]</scope>
    <source>
        <strain evidence="1 2">JBTF-M29</strain>
    </source>
</reference>
<evidence type="ECO:0008006" key="3">
    <source>
        <dbReference type="Google" id="ProtNLM"/>
    </source>
</evidence>
<dbReference type="EMBL" id="VFSV01000056">
    <property type="protein sequence ID" value="TRD15075.1"/>
    <property type="molecule type" value="Genomic_DNA"/>
</dbReference>
<name>A0A547PLQ4_9RHOB</name>
<gene>
    <name evidence="1" type="ORF">FEV53_17815</name>
</gene>